<dbReference type="Pfam" id="PF26638">
    <property type="entry name" value="DUF8211"/>
    <property type="match status" value="1"/>
</dbReference>
<accession>A0A2I1HM58</accession>
<dbReference type="VEuPathDB" id="FungiDB:FUN_016689"/>
<dbReference type="InterPro" id="IPR058524">
    <property type="entry name" value="DUF8211"/>
</dbReference>
<dbReference type="AlphaFoldDB" id="A0A2I1HM58"/>
<reference evidence="2 3" key="1">
    <citation type="submission" date="2015-10" db="EMBL/GenBank/DDBJ databases">
        <title>Genome analyses suggest a sexual origin of heterokaryosis in a supposedly ancient asexual fungus.</title>
        <authorList>
            <person name="Ropars J."/>
            <person name="Sedzielewska K."/>
            <person name="Noel J."/>
            <person name="Charron P."/>
            <person name="Farinelli L."/>
            <person name="Marton T."/>
            <person name="Kruger M."/>
            <person name="Pelin A."/>
            <person name="Brachmann A."/>
            <person name="Corradi N."/>
        </authorList>
    </citation>
    <scope>NUCLEOTIDE SEQUENCE [LARGE SCALE GENOMIC DNA]</scope>
    <source>
        <strain evidence="2 3">A4</strain>
    </source>
</reference>
<comment type="caution">
    <text evidence="2">The sequence shown here is derived from an EMBL/GenBank/DDBJ whole genome shotgun (WGS) entry which is preliminary data.</text>
</comment>
<evidence type="ECO:0000313" key="3">
    <source>
        <dbReference type="Proteomes" id="UP000234323"/>
    </source>
</evidence>
<protein>
    <recommendedName>
        <fullName evidence="1">DUF8211 domain-containing protein</fullName>
    </recommendedName>
</protein>
<dbReference type="Proteomes" id="UP000234323">
    <property type="component" value="Unassembled WGS sequence"/>
</dbReference>
<name>A0A2I1HM58_9GLOM</name>
<keyword evidence="3" id="KW-1185">Reference proteome</keyword>
<proteinExistence type="predicted"/>
<dbReference type="VEuPathDB" id="FungiDB:RhiirFUN_013974"/>
<feature type="domain" description="DUF8211" evidence="1">
    <location>
        <begin position="345"/>
        <end position="393"/>
    </location>
</feature>
<organism evidence="2 3">
    <name type="scientific">Rhizophagus irregularis</name>
    <dbReference type="NCBI Taxonomy" id="588596"/>
    <lineage>
        <taxon>Eukaryota</taxon>
        <taxon>Fungi</taxon>
        <taxon>Fungi incertae sedis</taxon>
        <taxon>Mucoromycota</taxon>
        <taxon>Glomeromycotina</taxon>
        <taxon>Glomeromycetes</taxon>
        <taxon>Glomerales</taxon>
        <taxon>Glomeraceae</taxon>
        <taxon>Rhizophagus</taxon>
    </lineage>
</organism>
<sequence>MTSFKHIIIDWSKPSSSFIQADAYTKTPVADLYNYKPSHTSLNVLTTKDILYYDIDIYLKFYKRSLPLEETLPLEISTDEVDTSSPSNIPITMLYEHDTSKDIIPDITPSNIVDNPPAKDILPPVLSNTHITHENNTTPLLISFKKFHVTHKQKSGYNKIYEFRRSRSFFFELVDQIPDTNDIHLRIHTNDYHMSSNPISYTSTSKLPNAKYQISKGLQHFFSAQRVIPRRIQQKYFGLIRKKLLERIDLIKSREQKKDRRNRSTKTFFNFTYKKYRFHFGIYIPCDHDIKSQYSQTICRVPSPITLSNNRHACGLHLSKVHQEITNSFKKNDDATGPINSKITHTNLLHARWQSYYKKQVVSLRTGRSYQVHYNARDLYDIKESRRRHIYSKN</sequence>
<evidence type="ECO:0000259" key="1">
    <source>
        <dbReference type="Pfam" id="PF26638"/>
    </source>
</evidence>
<gene>
    <name evidence="2" type="ORF">RhiirA4_483143</name>
</gene>
<dbReference type="EMBL" id="LLXI01003874">
    <property type="protein sequence ID" value="PKY59962.1"/>
    <property type="molecule type" value="Genomic_DNA"/>
</dbReference>
<evidence type="ECO:0000313" key="2">
    <source>
        <dbReference type="EMBL" id="PKY59962.1"/>
    </source>
</evidence>